<evidence type="ECO:0000313" key="3">
    <source>
        <dbReference type="Proteomes" id="UP000015106"/>
    </source>
</evidence>
<keyword evidence="3" id="KW-1185">Reference proteome</keyword>
<dbReference type="Proteomes" id="UP000015106">
    <property type="component" value="Chromosome 3"/>
</dbReference>
<protein>
    <submittedName>
        <fullName evidence="2">Uncharacterized protein</fullName>
    </submittedName>
</protein>
<dbReference type="EnsemblPlants" id="TuG1812G0300004756.01.T01">
    <property type="protein sequence ID" value="TuG1812G0300004756.01.T01"/>
    <property type="gene ID" value="TuG1812G0300004756.01"/>
</dbReference>
<feature type="region of interest" description="Disordered" evidence="1">
    <location>
        <begin position="1"/>
        <end position="43"/>
    </location>
</feature>
<reference evidence="2" key="2">
    <citation type="submission" date="2018-03" db="EMBL/GenBank/DDBJ databases">
        <title>The Triticum urartu genome reveals the dynamic nature of wheat genome evolution.</title>
        <authorList>
            <person name="Ling H."/>
            <person name="Ma B."/>
            <person name="Shi X."/>
            <person name="Liu H."/>
            <person name="Dong L."/>
            <person name="Sun H."/>
            <person name="Cao Y."/>
            <person name="Gao Q."/>
            <person name="Zheng S."/>
            <person name="Li Y."/>
            <person name="Yu Y."/>
            <person name="Du H."/>
            <person name="Qi M."/>
            <person name="Li Y."/>
            <person name="Yu H."/>
            <person name="Cui Y."/>
            <person name="Wang N."/>
            <person name="Chen C."/>
            <person name="Wu H."/>
            <person name="Zhao Y."/>
            <person name="Zhang J."/>
            <person name="Li Y."/>
            <person name="Zhou W."/>
            <person name="Zhang B."/>
            <person name="Hu W."/>
            <person name="Eijk M."/>
            <person name="Tang J."/>
            <person name="Witsenboer H."/>
            <person name="Zhao S."/>
            <person name="Li Z."/>
            <person name="Zhang A."/>
            <person name="Wang D."/>
            <person name="Liang C."/>
        </authorList>
    </citation>
    <scope>NUCLEOTIDE SEQUENCE [LARGE SCALE GENOMIC DNA]</scope>
    <source>
        <strain evidence="2">cv. G1812</strain>
    </source>
</reference>
<dbReference type="Gramene" id="TuG1812G0300004756.01.T01">
    <property type="protein sequence ID" value="TuG1812G0300004756.01.T01"/>
    <property type="gene ID" value="TuG1812G0300004756.01"/>
</dbReference>
<feature type="compositionally biased region" description="Low complexity" evidence="1">
    <location>
        <begin position="25"/>
        <end position="35"/>
    </location>
</feature>
<name>A0A8R7TZS2_TRIUA</name>
<accession>A0A8R7TZS2</accession>
<dbReference type="AlphaFoldDB" id="A0A8R7TZS2"/>
<reference evidence="2" key="3">
    <citation type="submission" date="2022-06" db="UniProtKB">
        <authorList>
            <consortium name="EnsemblPlants"/>
        </authorList>
    </citation>
    <scope>IDENTIFICATION</scope>
</reference>
<organism evidence="2 3">
    <name type="scientific">Triticum urartu</name>
    <name type="common">Red wild einkorn</name>
    <name type="synonym">Crithodium urartu</name>
    <dbReference type="NCBI Taxonomy" id="4572"/>
    <lineage>
        <taxon>Eukaryota</taxon>
        <taxon>Viridiplantae</taxon>
        <taxon>Streptophyta</taxon>
        <taxon>Embryophyta</taxon>
        <taxon>Tracheophyta</taxon>
        <taxon>Spermatophyta</taxon>
        <taxon>Magnoliopsida</taxon>
        <taxon>Liliopsida</taxon>
        <taxon>Poales</taxon>
        <taxon>Poaceae</taxon>
        <taxon>BOP clade</taxon>
        <taxon>Pooideae</taxon>
        <taxon>Triticodae</taxon>
        <taxon>Triticeae</taxon>
        <taxon>Triticinae</taxon>
        <taxon>Triticum</taxon>
    </lineage>
</organism>
<reference evidence="3" key="1">
    <citation type="journal article" date="2013" name="Nature">
        <title>Draft genome of the wheat A-genome progenitor Triticum urartu.</title>
        <authorList>
            <person name="Ling H.Q."/>
            <person name="Zhao S."/>
            <person name="Liu D."/>
            <person name="Wang J."/>
            <person name="Sun H."/>
            <person name="Zhang C."/>
            <person name="Fan H."/>
            <person name="Li D."/>
            <person name="Dong L."/>
            <person name="Tao Y."/>
            <person name="Gao C."/>
            <person name="Wu H."/>
            <person name="Li Y."/>
            <person name="Cui Y."/>
            <person name="Guo X."/>
            <person name="Zheng S."/>
            <person name="Wang B."/>
            <person name="Yu K."/>
            <person name="Liang Q."/>
            <person name="Yang W."/>
            <person name="Lou X."/>
            <person name="Chen J."/>
            <person name="Feng M."/>
            <person name="Jian J."/>
            <person name="Zhang X."/>
            <person name="Luo G."/>
            <person name="Jiang Y."/>
            <person name="Liu J."/>
            <person name="Wang Z."/>
            <person name="Sha Y."/>
            <person name="Zhang B."/>
            <person name="Wu H."/>
            <person name="Tang D."/>
            <person name="Shen Q."/>
            <person name="Xue P."/>
            <person name="Zou S."/>
            <person name="Wang X."/>
            <person name="Liu X."/>
            <person name="Wang F."/>
            <person name="Yang Y."/>
            <person name="An X."/>
            <person name="Dong Z."/>
            <person name="Zhang K."/>
            <person name="Zhang X."/>
            <person name="Luo M.C."/>
            <person name="Dvorak J."/>
            <person name="Tong Y."/>
            <person name="Wang J."/>
            <person name="Yang H."/>
            <person name="Li Z."/>
            <person name="Wang D."/>
            <person name="Zhang A."/>
            <person name="Wang J."/>
        </authorList>
    </citation>
    <scope>NUCLEOTIDE SEQUENCE</scope>
    <source>
        <strain evidence="3">cv. G1812</strain>
    </source>
</reference>
<evidence type="ECO:0000256" key="1">
    <source>
        <dbReference type="SAM" id="MobiDB-lite"/>
    </source>
</evidence>
<proteinExistence type="predicted"/>
<evidence type="ECO:0000313" key="2">
    <source>
        <dbReference type="EnsemblPlants" id="TuG1812G0300004756.01.T01"/>
    </source>
</evidence>
<sequence length="132" mass="14032">MPRASPSPLPTCLLALRSPSPPRSLSPRSLSAFPSPERRHGTAVVTHAAPATASHRLRAKKDCLDLLFLPDESPEQERLCIVPYVAASPTASASAALLSSRAATVCLYTPRPALMRLSTTTFPTTAPCQSNQ</sequence>